<dbReference type="SUPFAM" id="SSF56747">
    <property type="entry name" value="Prim-pol domain"/>
    <property type="match status" value="1"/>
</dbReference>
<name>D2QB68_BIFDB</name>
<evidence type="ECO:0000259" key="2">
    <source>
        <dbReference type="SMART" id="SM00943"/>
    </source>
</evidence>
<dbReference type="HOGENOM" id="CLU_336403_0_0_11"/>
<evidence type="ECO:0000256" key="1">
    <source>
        <dbReference type="SAM" id="MobiDB-lite"/>
    </source>
</evidence>
<dbReference type="SMART" id="SM00943">
    <property type="entry name" value="Prim-Pol"/>
    <property type="match status" value="1"/>
</dbReference>
<feature type="region of interest" description="Disordered" evidence="1">
    <location>
        <begin position="551"/>
        <end position="594"/>
    </location>
</feature>
<dbReference type="eggNOG" id="COG3378">
    <property type="taxonomic scope" value="Bacteria"/>
</dbReference>
<evidence type="ECO:0000313" key="3">
    <source>
        <dbReference type="EMBL" id="ADB10054.1"/>
    </source>
</evidence>
<dbReference type="SUPFAM" id="SSF52540">
    <property type="entry name" value="P-loop containing nucleoside triphosphate hydrolases"/>
    <property type="match status" value="1"/>
</dbReference>
<keyword evidence="4" id="KW-1185">Reference proteome</keyword>
<dbReference type="InterPro" id="IPR015330">
    <property type="entry name" value="DNA_primase/pol_bifunc_N"/>
</dbReference>
<dbReference type="Proteomes" id="UP000008693">
    <property type="component" value="Chromosome"/>
</dbReference>
<organism evidence="3 4">
    <name type="scientific">Bifidobacterium dentium (strain ATCC 27534 / DSM 20436 / JCM 1195 / Bd1)</name>
    <dbReference type="NCBI Taxonomy" id="401473"/>
    <lineage>
        <taxon>Bacteria</taxon>
        <taxon>Bacillati</taxon>
        <taxon>Actinomycetota</taxon>
        <taxon>Actinomycetes</taxon>
        <taxon>Bifidobacteriales</taxon>
        <taxon>Bifidobacteriaceae</taxon>
        <taxon>Bifidobacterium</taxon>
    </lineage>
</organism>
<feature type="compositionally biased region" description="Pro residues" evidence="1">
    <location>
        <begin position="563"/>
        <end position="585"/>
    </location>
</feature>
<dbReference type="GeneID" id="31606628"/>
<dbReference type="AlphaFoldDB" id="D2QB68"/>
<proteinExistence type="predicted"/>
<dbReference type="Pfam" id="PF09250">
    <property type="entry name" value="Prim-Pol"/>
    <property type="match status" value="1"/>
</dbReference>
<evidence type="ECO:0000313" key="4">
    <source>
        <dbReference type="Proteomes" id="UP000008693"/>
    </source>
</evidence>
<sequence>MNITNTIPLQATTIDTAVFERVRDALLTVLPHCKTTAHRNALENAVRNARPTNDLAANPGFLHSVLQGEREDAAGVDMPGDPKTLSPGEIDALAEALVGDLRVLPAQEDGRAFLFRRAYDADGYTTTSIPASWVPLGSPEAFYNCAPTGGPRAHNLKTPLVRGLLAAGQEIHRGVRITATDGVVAAAYYPAARAYRLWQCRDGIWYRTEGEGQGIDGGAEGITGRAAVTKVEDAAELEFLSCPLTLTESVSLSLEEVIAVQLEAAKLAGLWTDGSADAMRNLMLCWGAPIMSSHPEKLYWLSGQGGTGKSQMSAALVRLYGGTTASVELLAKPGSMSAENLMYNLQKANVGLFDEVGVKHFDDYWPAVKTLCTGLLPFSPRRRGEDASADLGCRVTPIFTANVLPPLGQSSADQRRACIIAMTGRGWPVFRELRDAGRLWALALAGALEWVLFRGQHAASSVWVDAEGLSAQAVAVVQAILESEPRKAAPEGYVRASDIPHGVQCRALGLVRKQMRQKGEGSKDYPVACWLPAAEGEPNRALWLATVAAVKSTTADDGEEEPPLPPLTPMPSPEPVTPSPTPAPTEPDDELGAPIDDLLSSLLDEVPASAPAESDDEEGAPIDDLLLSLLDDAPAEPAESLTPTRLAEAEARLRAAGVHGQIIPCVGGADYAEAKRPLVSWKAAETKAEAHPDKLERFAPVTSSVAAIVLSPKQIAVDLDIPKGEDSELPEGEALLARLVPEAFDAARAVITTGSGGRHLIFDAPAGLEFVNRAHPLAGRPVYKDGPTYANGVPIDLRTSRGYVVMAGSEAAGRAWSIDSVTSSPLEPHPMPPSLVDLLDRLGFVRHEDRAAAILADFAPKRRDPFMGLLKTGNGQPDLSPVAEGSRNDTIHAQCYGRHVNHADECARIDRETMQRAQASGLPEDEARSIIHSVHRTLGLGA</sequence>
<protein>
    <submittedName>
        <fullName evidence="3">Bifunctional DNA primase/polymerase</fullName>
    </submittedName>
</protein>
<dbReference type="Gene3D" id="3.40.50.300">
    <property type="entry name" value="P-loop containing nucleotide triphosphate hydrolases"/>
    <property type="match status" value="1"/>
</dbReference>
<feature type="domain" description="DNA primase/polymerase bifunctional N-terminal" evidence="2">
    <location>
        <begin position="650"/>
        <end position="835"/>
    </location>
</feature>
<accession>D2QB68</accession>
<dbReference type="EMBL" id="CP001750">
    <property type="protein sequence ID" value="ADB10054.1"/>
    <property type="molecule type" value="Genomic_DNA"/>
</dbReference>
<dbReference type="InterPro" id="IPR027417">
    <property type="entry name" value="P-loop_NTPase"/>
</dbReference>
<reference evidence="3 4" key="1">
    <citation type="journal article" date="2009" name="PLoS Genet.">
        <title>The Bifidobacterium dentium Bd1 genome sequence reflects its genetic adaptation to the human oral cavity.</title>
        <authorList>
            <person name="Ventura M."/>
            <person name="Turroni F."/>
            <person name="Zomer A."/>
            <person name="Foroni E."/>
            <person name="Giubellini V."/>
            <person name="Bottacini F."/>
            <person name="Canchaya C."/>
            <person name="Claesson M.J."/>
            <person name="He F."/>
            <person name="Mantzourani M."/>
            <person name="Mulas L."/>
            <person name="Ferrarini A."/>
            <person name="Gao B."/>
            <person name="Delledonne M."/>
            <person name="Henrissat B."/>
            <person name="Coutinho P."/>
            <person name="Oggioni M."/>
            <person name="Gupta R.S."/>
            <person name="Zhang Z."/>
            <person name="Beighton D."/>
            <person name="Fitzgerald G.F."/>
            <person name="O'Toole P.W."/>
            <person name="van Sinderen D."/>
        </authorList>
    </citation>
    <scope>NUCLEOTIDE SEQUENCE [LARGE SCALE GENOMIC DNA]</scope>
    <source>
        <strain evidence="4">ATCC 27534 / DSM 20436 / JCM 1195 / Bd1</strain>
    </source>
</reference>
<dbReference type="KEGG" id="bde:BDP_1450"/>
<gene>
    <name evidence="3" type="ordered locus">BDP_1450</name>
</gene>
<dbReference type="RefSeq" id="WP_012902292.1">
    <property type="nucleotide sequence ID" value="NC_013714.1"/>
</dbReference>